<dbReference type="Proteomes" id="UP001595898">
    <property type="component" value="Unassembled WGS sequence"/>
</dbReference>
<evidence type="ECO:0000256" key="2">
    <source>
        <dbReference type="SAM" id="Phobius"/>
    </source>
</evidence>
<accession>A0ABD5PUN6</accession>
<evidence type="ECO:0000259" key="3">
    <source>
        <dbReference type="Pfam" id="PF13559"/>
    </source>
</evidence>
<dbReference type="Pfam" id="PF13559">
    <property type="entry name" value="DUF4129"/>
    <property type="match status" value="1"/>
</dbReference>
<keyword evidence="2" id="KW-0472">Membrane</keyword>
<gene>
    <name evidence="4" type="ORF">ACFO5R_18870</name>
</gene>
<feature type="region of interest" description="Disordered" evidence="1">
    <location>
        <begin position="27"/>
        <end position="80"/>
    </location>
</feature>
<evidence type="ECO:0000313" key="4">
    <source>
        <dbReference type="EMBL" id="MFC4543995.1"/>
    </source>
</evidence>
<dbReference type="RefSeq" id="WP_250141981.1">
    <property type="nucleotide sequence ID" value="NZ_JALIQP010000005.1"/>
</dbReference>
<keyword evidence="5" id="KW-1185">Reference proteome</keyword>
<evidence type="ECO:0000313" key="5">
    <source>
        <dbReference type="Proteomes" id="UP001595898"/>
    </source>
</evidence>
<feature type="transmembrane region" description="Helical" evidence="2">
    <location>
        <begin position="306"/>
        <end position="325"/>
    </location>
</feature>
<protein>
    <submittedName>
        <fullName evidence="4">DUF4129 domain-containing protein</fullName>
    </submittedName>
</protein>
<reference evidence="4 5" key="1">
    <citation type="journal article" date="2019" name="Int. J. Syst. Evol. Microbiol.">
        <title>The Global Catalogue of Microorganisms (GCM) 10K type strain sequencing project: providing services to taxonomists for standard genome sequencing and annotation.</title>
        <authorList>
            <consortium name="The Broad Institute Genomics Platform"/>
            <consortium name="The Broad Institute Genome Sequencing Center for Infectious Disease"/>
            <person name="Wu L."/>
            <person name="Ma J."/>
        </authorList>
    </citation>
    <scope>NUCLEOTIDE SEQUENCE [LARGE SCALE GENOMIC DNA]</scope>
    <source>
        <strain evidence="4 5">WLHS5</strain>
    </source>
</reference>
<keyword evidence="2" id="KW-1133">Transmembrane helix</keyword>
<feature type="region of interest" description="Disordered" evidence="1">
    <location>
        <begin position="414"/>
        <end position="460"/>
    </location>
</feature>
<sequence>MTGTRRVLFALGCVLCLLAVATALPAADPRLDPPGDAGGEPTAGDWDSIDGTPEFDAVPSDDRTDENEADDGPVSPDIEIEGAIEPGNEVRVDLDAFGPRATKTIHVNGDAVAETDEFGRADVVVPYAEEMTVTVPEDDVSRTIDVETDATIETHDGAVPDREFELSAAVGSTPVTDATVFLDGESVATTDEDGRATVTLPETAGPAALRVERGPVEGEHTVDVAEPTVRFVSPLLFPGSPAPVQVSADGDRVPDATVSLADGEPTTTGDDGRARVWLPIEDEATVTAEVGAETATATVGNLYRRLAALVVLVPGFVIGGSVTYLRFVASRERRRGAALAGLFVTLADLLAGLSDAFATIADLLRGLDRPSLSLPGFTVPQPGFGWTVPSVGPALASFGRALGTLPSLGSLLRSSGRDGSSPLSPPSIGTAFGRDDAEADDPSDAAAAGPELASEPLAPRGPRAEIRAAWHAVLDRLAVEDRETATPGAVARRALGEGFPAEHVTALVTVVREVEYGGREPSPERVARARAAASELLDHDPDTEGST</sequence>
<organism evidence="4 5">
    <name type="scientific">Halosolutus amylolyticus</name>
    <dbReference type="NCBI Taxonomy" id="2932267"/>
    <lineage>
        <taxon>Archaea</taxon>
        <taxon>Methanobacteriati</taxon>
        <taxon>Methanobacteriota</taxon>
        <taxon>Stenosarchaea group</taxon>
        <taxon>Halobacteria</taxon>
        <taxon>Halobacteriales</taxon>
        <taxon>Natrialbaceae</taxon>
        <taxon>Halosolutus</taxon>
    </lineage>
</organism>
<dbReference type="EMBL" id="JBHSFA010000009">
    <property type="protein sequence ID" value="MFC4543995.1"/>
    <property type="molecule type" value="Genomic_DNA"/>
</dbReference>
<name>A0ABD5PUN6_9EURY</name>
<keyword evidence="2" id="KW-0812">Transmembrane</keyword>
<feature type="domain" description="Protein-glutamine gamma-glutamyltransferase-like C-terminal" evidence="3">
    <location>
        <begin position="467"/>
        <end position="532"/>
    </location>
</feature>
<evidence type="ECO:0000256" key="1">
    <source>
        <dbReference type="SAM" id="MobiDB-lite"/>
    </source>
</evidence>
<comment type="caution">
    <text evidence="4">The sequence shown here is derived from an EMBL/GenBank/DDBJ whole genome shotgun (WGS) entry which is preliminary data.</text>
</comment>
<dbReference type="AlphaFoldDB" id="A0ABD5PUN6"/>
<feature type="transmembrane region" description="Helical" evidence="2">
    <location>
        <begin position="337"/>
        <end position="361"/>
    </location>
</feature>
<dbReference type="InterPro" id="IPR025403">
    <property type="entry name" value="TgpA-like_C"/>
</dbReference>
<proteinExistence type="predicted"/>